<accession>A0A1Y4IS15</accession>
<dbReference type="EMBL" id="NFJX01000006">
    <property type="protein sequence ID" value="OUP19642.1"/>
    <property type="molecule type" value="Genomic_DNA"/>
</dbReference>
<dbReference type="Proteomes" id="UP000195950">
    <property type="component" value="Unassembled WGS sequence"/>
</dbReference>
<gene>
    <name evidence="1" type="ORF">B5F32_08985</name>
</gene>
<organism evidence="1 2">
    <name type="scientific">Parabacteroides distasonis</name>
    <dbReference type="NCBI Taxonomy" id="823"/>
    <lineage>
        <taxon>Bacteria</taxon>
        <taxon>Pseudomonadati</taxon>
        <taxon>Bacteroidota</taxon>
        <taxon>Bacteroidia</taxon>
        <taxon>Bacteroidales</taxon>
        <taxon>Tannerellaceae</taxon>
        <taxon>Parabacteroides</taxon>
    </lineage>
</organism>
<evidence type="ECO:0000313" key="2">
    <source>
        <dbReference type="Proteomes" id="UP000195950"/>
    </source>
</evidence>
<proteinExistence type="predicted"/>
<sequence length="239" mass="28214">MNIIDLFKQKIKPRNKRSQMNTINNNNDIDISHDNKEVQKIRETNANTDIKSMEFENIKCMDEDIMDKNQNEDKRQNSMEPIKEEKWISQENAIEYFRNLKAEEIDHEDIMKFISLELGDLGFHEAVLHSEIVFQKERCDSIKGLLSTLLISAIDNYEAEIQKLDLEIAKLEDNLFYNRALEIKQQKTILIKKRDRLVILQEEHRNVDLDDSENCTRGMIMTYKSGFNKGLLFANKKKE</sequence>
<reference evidence="2" key="1">
    <citation type="submission" date="2017-04" db="EMBL/GenBank/DDBJ databases">
        <title>Function of individual gut microbiota members based on whole genome sequencing of pure cultures obtained from chicken caecum.</title>
        <authorList>
            <person name="Medvecky M."/>
            <person name="Cejkova D."/>
            <person name="Polansky O."/>
            <person name="Karasova D."/>
            <person name="Kubasova T."/>
            <person name="Cizek A."/>
            <person name="Rychlik I."/>
        </authorList>
    </citation>
    <scope>NUCLEOTIDE SEQUENCE [LARGE SCALE GENOMIC DNA]</scope>
    <source>
        <strain evidence="2">An199</strain>
    </source>
</reference>
<evidence type="ECO:0000313" key="1">
    <source>
        <dbReference type="EMBL" id="OUP19642.1"/>
    </source>
</evidence>
<dbReference type="AlphaFoldDB" id="A0A1Y4IS15"/>
<dbReference type="RefSeq" id="WP_087344004.1">
    <property type="nucleotide sequence ID" value="NZ_JAQMQD010000005.1"/>
</dbReference>
<name>A0A1Y4IS15_PARDI</name>
<comment type="caution">
    <text evidence="1">The sequence shown here is derived from an EMBL/GenBank/DDBJ whole genome shotgun (WGS) entry which is preliminary data.</text>
</comment>
<protein>
    <submittedName>
        <fullName evidence="1">Uncharacterized protein</fullName>
    </submittedName>
</protein>